<dbReference type="RefSeq" id="WP_151650137.1">
    <property type="nucleotide sequence ID" value="NZ_CP044543.1"/>
</dbReference>
<proteinExistence type="predicted"/>
<reference evidence="2" key="1">
    <citation type="submission" date="2019-10" db="EMBL/GenBank/DDBJ databases">
        <title>Complete Genome Sequence of Bradyrhizobium betae type strain PL7HG1T.</title>
        <authorList>
            <person name="Bromfield E.S.P."/>
            <person name="Cloutier S."/>
        </authorList>
    </citation>
    <scope>NUCLEOTIDE SEQUENCE [LARGE SCALE GENOMIC DNA]</scope>
    <source>
        <strain evidence="2">PL7HG1</strain>
    </source>
</reference>
<dbReference type="Proteomes" id="UP000325641">
    <property type="component" value="Chromosome"/>
</dbReference>
<sequence>MRKLPKPTEQELREGPQAVSFLIANGNARQSCILQTSFPTKVQAQRYLLTNWPAVEKMARDALATGAVEDGQIKLVMP</sequence>
<dbReference type="AlphaFoldDB" id="A0A5P6PEC0"/>
<dbReference type="EMBL" id="CP044543">
    <property type="protein sequence ID" value="QFI76687.1"/>
    <property type="molecule type" value="Genomic_DNA"/>
</dbReference>
<evidence type="ECO:0000313" key="2">
    <source>
        <dbReference type="Proteomes" id="UP000325641"/>
    </source>
</evidence>
<gene>
    <name evidence="1" type="ORF">F8237_32380</name>
</gene>
<evidence type="ECO:0000313" key="1">
    <source>
        <dbReference type="EMBL" id="QFI76687.1"/>
    </source>
</evidence>
<name>A0A5P6PEC0_9BRAD</name>
<dbReference type="KEGG" id="bbet:F8237_32380"/>
<accession>A0A5P6PEC0</accession>
<dbReference type="OrthoDB" id="8240565at2"/>
<organism evidence="1 2">
    <name type="scientific">Bradyrhizobium betae</name>
    <dbReference type="NCBI Taxonomy" id="244734"/>
    <lineage>
        <taxon>Bacteria</taxon>
        <taxon>Pseudomonadati</taxon>
        <taxon>Pseudomonadota</taxon>
        <taxon>Alphaproteobacteria</taxon>
        <taxon>Hyphomicrobiales</taxon>
        <taxon>Nitrobacteraceae</taxon>
        <taxon>Bradyrhizobium</taxon>
    </lineage>
</organism>
<protein>
    <submittedName>
        <fullName evidence="1">Uncharacterized protein</fullName>
    </submittedName>
</protein>